<dbReference type="FunFam" id="3.40.50.300:FF:000089">
    <property type="entry name" value="Eukaryotic initiation factor 4A-II"/>
    <property type="match status" value="1"/>
</dbReference>
<dbReference type="SMART" id="SM00487">
    <property type="entry name" value="DEXDc"/>
    <property type="match status" value="1"/>
</dbReference>
<dbReference type="GO" id="GO:0003743">
    <property type="term" value="F:translation initiation factor activity"/>
    <property type="evidence" value="ECO:0007669"/>
    <property type="project" value="UniProtKB-KW"/>
</dbReference>
<dbReference type="Proteomes" id="UP001177744">
    <property type="component" value="Unassembled WGS sequence"/>
</dbReference>
<keyword evidence="2" id="KW-0396">Initiation factor</keyword>
<feature type="domain" description="DEAD-box RNA helicase Q" evidence="16">
    <location>
        <begin position="123"/>
        <end position="151"/>
    </location>
</feature>
<dbReference type="AlphaFoldDB" id="A0AA40HI22"/>
<feature type="domain" description="Helicase ATP-binding" evidence="14">
    <location>
        <begin position="154"/>
        <end position="325"/>
    </location>
</feature>
<dbReference type="GO" id="GO:0003723">
    <property type="term" value="F:RNA binding"/>
    <property type="evidence" value="ECO:0007669"/>
    <property type="project" value="UniProtKB-KW"/>
</dbReference>
<evidence type="ECO:0000313" key="17">
    <source>
        <dbReference type="EMBL" id="KAK1331630.1"/>
    </source>
</evidence>
<protein>
    <recommendedName>
        <fullName evidence="1">RNA helicase</fullName>
        <ecNumber evidence="1">3.6.4.13</ecNumber>
    </recommendedName>
</protein>
<evidence type="ECO:0000256" key="2">
    <source>
        <dbReference type="ARBA" id="ARBA00022540"/>
    </source>
</evidence>
<dbReference type="Pfam" id="PF00271">
    <property type="entry name" value="Helicase_C"/>
    <property type="match status" value="1"/>
</dbReference>
<feature type="domain" description="Helicase C-terminal" evidence="15">
    <location>
        <begin position="336"/>
        <end position="497"/>
    </location>
</feature>
<keyword evidence="7" id="KW-0694">RNA-binding</keyword>
<dbReference type="EMBL" id="JAULJE010000020">
    <property type="protein sequence ID" value="KAK1331630.1"/>
    <property type="molecule type" value="Genomic_DNA"/>
</dbReference>
<dbReference type="SMART" id="SM00490">
    <property type="entry name" value="HELICc"/>
    <property type="match status" value="1"/>
</dbReference>
<dbReference type="InterPro" id="IPR014014">
    <property type="entry name" value="RNA_helicase_DEAD_Q_motif"/>
</dbReference>
<organism evidence="17 18">
    <name type="scientific">Cnephaeus nilssonii</name>
    <name type="common">Northern bat</name>
    <name type="synonym">Eptesicus nilssonii</name>
    <dbReference type="NCBI Taxonomy" id="3371016"/>
    <lineage>
        <taxon>Eukaryota</taxon>
        <taxon>Metazoa</taxon>
        <taxon>Chordata</taxon>
        <taxon>Craniata</taxon>
        <taxon>Vertebrata</taxon>
        <taxon>Euteleostomi</taxon>
        <taxon>Mammalia</taxon>
        <taxon>Eutheria</taxon>
        <taxon>Laurasiatheria</taxon>
        <taxon>Chiroptera</taxon>
        <taxon>Yangochiroptera</taxon>
        <taxon>Vespertilionidae</taxon>
        <taxon>Cnephaeus</taxon>
    </lineage>
</organism>
<keyword evidence="3 12" id="KW-0547">Nucleotide-binding</keyword>
<keyword evidence="4 12" id="KW-0378">Hydrolase</keyword>
<dbReference type="InterPro" id="IPR001650">
    <property type="entry name" value="Helicase_C-like"/>
</dbReference>
<evidence type="ECO:0000256" key="12">
    <source>
        <dbReference type="RuleBase" id="RU000492"/>
    </source>
</evidence>
<reference evidence="17" key="1">
    <citation type="submission" date="2023-06" db="EMBL/GenBank/DDBJ databases">
        <title>Reference genome for the Northern bat (Eptesicus nilssonii), a most northern bat species.</title>
        <authorList>
            <person name="Laine V.N."/>
            <person name="Pulliainen A.T."/>
            <person name="Lilley T.M."/>
        </authorList>
    </citation>
    <scope>NUCLEOTIDE SEQUENCE</scope>
    <source>
        <strain evidence="17">BLF_Eptnil</strain>
        <tissue evidence="17">Kidney</tissue>
    </source>
</reference>
<evidence type="ECO:0000313" key="18">
    <source>
        <dbReference type="Proteomes" id="UP001177744"/>
    </source>
</evidence>
<evidence type="ECO:0000256" key="13">
    <source>
        <dbReference type="SAM" id="MobiDB-lite"/>
    </source>
</evidence>
<feature type="compositionally biased region" description="Basic and acidic residues" evidence="13">
    <location>
        <begin position="61"/>
        <end position="84"/>
    </location>
</feature>
<evidence type="ECO:0000256" key="11">
    <source>
        <dbReference type="PROSITE-ProRule" id="PRU00552"/>
    </source>
</evidence>
<dbReference type="PROSITE" id="PS51192">
    <property type="entry name" value="HELICASE_ATP_BIND_1"/>
    <property type="match status" value="1"/>
</dbReference>
<comment type="catalytic activity">
    <reaction evidence="10">
        <text>ATP + H2O = ADP + phosphate + H(+)</text>
        <dbReference type="Rhea" id="RHEA:13065"/>
        <dbReference type="ChEBI" id="CHEBI:15377"/>
        <dbReference type="ChEBI" id="CHEBI:15378"/>
        <dbReference type="ChEBI" id="CHEBI:30616"/>
        <dbReference type="ChEBI" id="CHEBI:43474"/>
        <dbReference type="ChEBI" id="CHEBI:456216"/>
        <dbReference type="EC" id="3.6.4.13"/>
    </reaction>
</comment>
<dbReference type="CDD" id="cd18046">
    <property type="entry name" value="DEADc_EIF4AII_EIF4AI_DDX2"/>
    <property type="match status" value="1"/>
</dbReference>
<feature type="short sequence motif" description="Q motif" evidence="11">
    <location>
        <begin position="123"/>
        <end position="151"/>
    </location>
</feature>
<dbReference type="InterPro" id="IPR000629">
    <property type="entry name" value="RNA-helicase_DEAD-box_CS"/>
</dbReference>
<dbReference type="PROSITE" id="PS51194">
    <property type="entry name" value="HELICASE_CTER"/>
    <property type="match status" value="1"/>
</dbReference>
<keyword evidence="8" id="KW-0648">Protein biosynthesis</keyword>
<evidence type="ECO:0000256" key="5">
    <source>
        <dbReference type="ARBA" id="ARBA00022806"/>
    </source>
</evidence>
<dbReference type="GO" id="GO:0016787">
    <property type="term" value="F:hydrolase activity"/>
    <property type="evidence" value="ECO:0007669"/>
    <property type="project" value="UniProtKB-KW"/>
</dbReference>
<evidence type="ECO:0000256" key="8">
    <source>
        <dbReference type="ARBA" id="ARBA00022917"/>
    </source>
</evidence>
<comment type="similarity">
    <text evidence="9">Belongs to the DEAD box helicase family. eIF4A subfamily.</text>
</comment>
<name>A0AA40HI22_CNENI</name>
<evidence type="ECO:0000256" key="7">
    <source>
        <dbReference type="ARBA" id="ARBA00022884"/>
    </source>
</evidence>
<dbReference type="CDD" id="cd18787">
    <property type="entry name" value="SF2_C_DEAD"/>
    <property type="match status" value="1"/>
</dbReference>
<keyword evidence="5 12" id="KW-0347">Helicase</keyword>
<evidence type="ECO:0000256" key="4">
    <source>
        <dbReference type="ARBA" id="ARBA00022801"/>
    </source>
</evidence>
<comment type="caution">
    <text evidence="17">The sequence shown here is derived from an EMBL/GenBank/DDBJ whole genome shotgun (WGS) entry which is preliminary data.</text>
</comment>
<evidence type="ECO:0000256" key="3">
    <source>
        <dbReference type="ARBA" id="ARBA00022741"/>
    </source>
</evidence>
<dbReference type="GO" id="GO:0005524">
    <property type="term" value="F:ATP binding"/>
    <property type="evidence" value="ECO:0007669"/>
    <property type="project" value="UniProtKB-KW"/>
</dbReference>
<dbReference type="PROSITE" id="PS51195">
    <property type="entry name" value="Q_MOTIF"/>
    <property type="match status" value="1"/>
</dbReference>
<evidence type="ECO:0000256" key="6">
    <source>
        <dbReference type="ARBA" id="ARBA00022840"/>
    </source>
</evidence>
<feature type="region of interest" description="Disordered" evidence="13">
    <location>
        <begin position="61"/>
        <end position="111"/>
    </location>
</feature>
<gene>
    <name evidence="17" type="ORF">QTO34_009588</name>
</gene>
<evidence type="ECO:0000256" key="9">
    <source>
        <dbReference type="ARBA" id="ARBA00024352"/>
    </source>
</evidence>
<dbReference type="SUPFAM" id="SSF52540">
    <property type="entry name" value="P-loop containing nucleoside triphosphate hydrolases"/>
    <property type="match status" value="2"/>
</dbReference>
<evidence type="ECO:0000259" key="15">
    <source>
        <dbReference type="PROSITE" id="PS51194"/>
    </source>
</evidence>
<dbReference type="FunFam" id="3.40.50.300:FF:000031">
    <property type="entry name" value="Eukaryotic initiation factor 4A-III"/>
    <property type="match status" value="1"/>
</dbReference>
<dbReference type="EC" id="3.6.4.13" evidence="1"/>
<proteinExistence type="inferred from homology"/>
<dbReference type="Pfam" id="PF00270">
    <property type="entry name" value="DEAD"/>
    <property type="match status" value="1"/>
</dbReference>
<dbReference type="InterPro" id="IPR011545">
    <property type="entry name" value="DEAD/DEAH_box_helicase_dom"/>
</dbReference>
<keyword evidence="6 12" id="KW-0067">ATP-binding</keyword>
<dbReference type="InterPro" id="IPR014001">
    <property type="entry name" value="Helicase_ATP-bd"/>
</dbReference>
<dbReference type="Gene3D" id="3.40.50.300">
    <property type="entry name" value="P-loop containing nucleotide triphosphate hydrolases"/>
    <property type="match status" value="2"/>
</dbReference>
<sequence>MRWLGRGRALYKLSIGGHSALVPKDHVCESRSPVRKAFVRDGGYLPCRSLPRAPRWGVGEAEAHRVAGKPRQEDRSWGRDEAAPRRRAKTAWLSEPGARSRDNGPDGMEPEGVIESNWNEIVDSFDDMNLSESLLRGIYAYGFEKPSAIQQRAILPCIKGYDVIAQAQSGTGKTATFAISILQQIELDLKATQALVLAPTRELAQQIQKVVMALGDYMGASCHACIGGTNVRAEVQKLQMEAPHIIVGTPGRVFDMLNRRYLSPKYIKMFVLDEADEMLSRGFKDQIYDIFQKLNSNTQVVLLSATMPSDVLEVTKKFMRDPIRILVKKEELTLEGIRQFYINVEREEWKLDTLCDLYETLTITQAVIFINTRRKVDWLTEKMHARDFTVSAMHGDMDQKERDVIMREFRSGSSRVLITTDLLARGIDVQQVSLVINYDLPTNRENYIHRIGRGGRFGRKGVAINMVTEEDKRTLRDIETFYNTSIEEMPLNVADLI</sequence>
<keyword evidence="18" id="KW-1185">Reference proteome</keyword>
<dbReference type="PROSITE" id="PS00039">
    <property type="entry name" value="DEAD_ATP_HELICASE"/>
    <property type="match status" value="1"/>
</dbReference>
<evidence type="ECO:0000259" key="16">
    <source>
        <dbReference type="PROSITE" id="PS51195"/>
    </source>
</evidence>
<evidence type="ECO:0000256" key="10">
    <source>
        <dbReference type="ARBA" id="ARBA00047984"/>
    </source>
</evidence>
<evidence type="ECO:0000259" key="14">
    <source>
        <dbReference type="PROSITE" id="PS51192"/>
    </source>
</evidence>
<dbReference type="InterPro" id="IPR044728">
    <property type="entry name" value="EIF4A_DEADc"/>
</dbReference>
<dbReference type="InterPro" id="IPR027417">
    <property type="entry name" value="P-loop_NTPase"/>
</dbReference>
<accession>A0AA40HI22</accession>
<dbReference type="PANTHER" id="PTHR47958">
    <property type="entry name" value="ATP-DEPENDENT RNA HELICASE DBP3"/>
    <property type="match status" value="1"/>
</dbReference>
<dbReference type="GO" id="GO:0003724">
    <property type="term" value="F:RNA helicase activity"/>
    <property type="evidence" value="ECO:0007669"/>
    <property type="project" value="UniProtKB-EC"/>
</dbReference>
<evidence type="ECO:0000256" key="1">
    <source>
        <dbReference type="ARBA" id="ARBA00012552"/>
    </source>
</evidence>